<evidence type="ECO:0000256" key="2">
    <source>
        <dbReference type="ARBA" id="ARBA00010742"/>
    </source>
</evidence>
<dbReference type="GO" id="GO:0042597">
    <property type="term" value="C:periplasmic space"/>
    <property type="evidence" value="ECO:0007669"/>
    <property type="project" value="UniProtKB-SubCell"/>
</dbReference>
<evidence type="ECO:0000313" key="10">
    <source>
        <dbReference type="Proteomes" id="UP000503088"/>
    </source>
</evidence>
<keyword evidence="3" id="KW-0813">Transport</keyword>
<comment type="function">
    <text evidence="5">Part of a binding-protein-dependent transport system for aliphatic sulfonates. Putative binding protein.</text>
</comment>
<dbReference type="PROSITE" id="PS51257">
    <property type="entry name" value="PROKAR_LIPOPROTEIN"/>
    <property type="match status" value="1"/>
</dbReference>
<feature type="signal peptide" evidence="7">
    <location>
        <begin position="1"/>
        <end position="23"/>
    </location>
</feature>
<dbReference type="EMBL" id="CP048104">
    <property type="protein sequence ID" value="QKG83118.1"/>
    <property type="molecule type" value="Genomic_DNA"/>
</dbReference>
<dbReference type="PANTHER" id="PTHR30024">
    <property type="entry name" value="ALIPHATIC SULFONATES-BINDING PROTEIN-RELATED"/>
    <property type="match status" value="1"/>
</dbReference>
<dbReference type="SUPFAM" id="SSF53850">
    <property type="entry name" value="Periplasmic binding protein-like II"/>
    <property type="match status" value="1"/>
</dbReference>
<evidence type="ECO:0000256" key="7">
    <source>
        <dbReference type="SAM" id="SignalP"/>
    </source>
</evidence>
<dbReference type="PANTHER" id="PTHR30024:SF42">
    <property type="entry name" value="ALIPHATIC SULFONATES-BINDING PROTEIN-RELATED"/>
    <property type="match status" value="1"/>
</dbReference>
<dbReference type="FunFam" id="3.40.190.10:FF:000050">
    <property type="entry name" value="Sulfonate ABC transporter substrate-binding protein"/>
    <property type="match status" value="1"/>
</dbReference>
<dbReference type="InterPro" id="IPR001638">
    <property type="entry name" value="Solute-binding_3/MltF_N"/>
</dbReference>
<accession>A0A7D4CJM8</accession>
<protein>
    <recommendedName>
        <fullName evidence="6">Putative aliphatic sulfonates-binding protein</fullName>
    </recommendedName>
</protein>
<feature type="chain" id="PRO_5038414663" description="Putative aliphatic sulfonates-binding protein" evidence="7">
    <location>
        <begin position="24"/>
        <end position="329"/>
    </location>
</feature>
<reference evidence="9 10" key="1">
    <citation type="submission" date="2020-01" db="EMBL/GenBank/DDBJ databases">
        <authorList>
            <person name="Gulvik C.A."/>
            <person name="Batra D.G."/>
        </authorList>
    </citation>
    <scope>NUCLEOTIDE SEQUENCE [LARGE SCALE GENOMIC DNA]</scope>
    <source>
        <strain evidence="9 10">W9323</strain>
    </source>
</reference>
<evidence type="ECO:0000256" key="1">
    <source>
        <dbReference type="ARBA" id="ARBA00004418"/>
    </source>
</evidence>
<gene>
    <name evidence="9" type="ORF">GXN76_00685</name>
</gene>
<evidence type="ECO:0000256" key="4">
    <source>
        <dbReference type="ARBA" id="ARBA00022729"/>
    </source>
</evidence>
<name>A0A7D4CJM8_9BACL</name>
<dbReference type="InterPro" id="IPR010067">
    <property type="entry name" value="ABC_SsuA_sub-bd"/>
</dbReference>
<dbReference type="AlphaFoldDB" id="A0A7D4CJM8"/>
<evidence type="ECO:0000256" key="6">
    <source>
        <dbReference type="ARBA" id="ARBA00070228"/>
    </source>
</evidence>
<dbReference type="SMART" id="SM00062">
    <property type="entry name" value="PBPb"/>
    <property type="match status" value="1"/>
</dbReference>
<sequence length="329" mass="36419">MTKKQRLLKGVLSVILSGCLALMGCVPSSGEQGNADTIRIGYQKFGPLSVMKARGTLEKQLEPHGIKVEWTHFTAGPQLMEALHAGSIDIGQGGDTPPIYAQAAGTPFVYIGAGEPRPESEAILVPKDSPIRSVKDLKGKRVALNKGSNVHYFLVSALEKEGLSYQDIHPVYLKPGEARPAFAKKSVDAWAIWDPYYAAAEIDLGARKIADGKGYSSNREFFFAQKDYAAQNKEILQILLKELKITAQWYNRHPDQTATLLSKQIDMDIQPVTKAIRRVKHHVGPMDLSIVQEQQRIADTFTRHKLIPGKIQVKEAIWQTSEPKGRIAK</sequence>
<evidence type="ECO:0000256" key="3">
    <source>
        <dbReference type="ARBA" id="ARBA00022448"/>
    </source>
</evidence>
<evidence type="ECO:0000313" key="9">
    <source>
        <dbReference type="EMBL" id="QKG83118.1"/>
    </source>
</evidence>
<dbReference type="RefSeq" id="WP_173219251.1">
    <property type="nucleotide sequence ID" value="NZ_CP048104.1"/>
</dbReference>
<evidence type="ECO:0000259" key="8">
    <source>
        <dbReference type="SMART" id="SM00062"/>
    </source>
</evidence>
<proteinExistence type="inferred from homology"/>
<dbReference type="Proteomes" id="UP000503088">
    <property type="component" value="Chromosome"/>
</dbReference>
<dbReference type="NCBIfam" id="TIGR01728">
    <property type="entry name" value="SsuA_fam"/>
    <property type="match status" value="1"/>
</dbReference>
<feature type="domain" description="Solute-binding protein family 3/N-terminal" evidence="8">
    <location>
        <begin position="37"/>
        <end position="253"/>
    </location>
</feature>
<dbReference type="KEGG" id="kpul:GXN76_00685"/>
<evidence type="ECO:0000256" key="5">
    <source>
        <dbReference type="ARBA" id="ARBA00055538"/>
    </source>
</evidence>
<organism evidence="9 10">
    <name type="scientific">Kroppenstedtia pulmonis</name>
    <dbReference type="NCBI Taxonomy" id="1380685"/>
    <lineage>
        <taxon>Bacteria</taxon>
        <taxon>Bacillati</taxon>
        <taxon>Bacillota</taxon>
        <taxon>Bacilli</taxon>
        <taxon>Bacillales</taxon>
        <taxon>Thermoactinomycetaceae</taxon>
        <taxon>Kroppenstedtia</taxon>
    </lineage>
</organism>
<comment type="subcellular location">
    <subcellularLocation>
        <location evidence="1">Periplasm</location>
    </subcellularLocation>
</comment>
<comment type="similarity">
    <text evidence="2">Belongs to the bacterial solute-binding protein SsuA/TauA family.</text>
</comment>
<dbReference type="Gene3D" id="3.40.190.10">
    <property type="entry name" value="Periplasmic binding protein-like II"/>
    <property type="match status" value="2"/>
</dbReference>
<dbReference type="InterPro" id="IPR015168">
    <property type="entry name" value="SsuA/THI5"/>
</dbReference>
<dbReference type="CDD" id="cd13557">
    <property type="entry name" value="PBP2_SsuA"/>
    <property type="match status" value="1"/>
</dbReference>
<dbReference type="GO" id="GO:0016020">
    <property type="term" value="C:membrane"/>
    <property type="evidence" value="ECO:0007669"/>
    <property type="project" value="InterPro"/>
</dbReference>
<keyword evidence="4 7" id="KW-0732">Signal</keyword>
<keyword evidence="10" id="KW-1185">Reference proteome</keyword>
<dbReference type="Pfam" id="PF09084">
    <property type="entry name" value="NMT1"/>
    <property type="match status" value="1"/>
</dbReference>
<dbReference type="GO" id="GO:0042626">
    <property type="term" value="F:ATPase-coupled transmembrane transporter activity"/>
    <property type="evidence" value="ECO:0007669"/>
    <property type="project" value="InterPro"/>
</dbReference>